<proteinExistence type="predicted"/>
<gene>
    <name evidence="1" type="ORF">NUH29_09505</name>
</gene>
<evidence type="ECO:0000313" key="2">
    <source>
        <dbReference type="Proteomes" id="UP001205337"/>
    </source>
</evidence>
<dbReference type="InterPro" id="IPR012348">
    <property type="entry name" value="RNR-like"/>
</dbReference>
<sequence>MTPRGTTAVDEFDVREYARTARGSHRAEIDGEAIAEAGLTPDAVHLLRVLRDLERGTLDRMRNLLVTATHKDARVTAFLATWAFEKYWVADALDVVLGAVGADTTPLSGPLRKSATERAERRGPVRRALAGNIAGEDIVAGHVTTGLVDELITQVAYRRLGEAAAALTSLVATLIAVKDRHVAFLAEEAEHKLAASARAVRLTRKALAQAAWPIGATEIPASDRTFFETFVFGDAEGRTAAARIGERLAALPGLGAEGATVTARLAP</sequence>
<reference evidence="1 2" key="1">
    <citation type="submission" date="2022-08" db="EMBL/GenBank/DDBJ databases">
        <authorList>
            <person name="Li F."/>
        </authorList>
    </citation>
    <scope>NUCLEOTIDE SEQUENCE [LARGE SCALE GENOMIC DNA]</scope>
    <source>
        <strain evidence="1 2">10F1B-8-1</strain>
    </source>
</reference>
<accession>A0ABT1ZGD9</accession>
<name>A0ABT1ZGD9_9MICO</name>
<comment type="caution">
    <text evidence="1">The sequence shown here is derived from an EMBL/GenBank/DDBJ whole genome shotgun (WGS) entry which is preliminary data.</text>
</comment>
<organism evidence="1 2">
    <name type="scientific">Protaetiibacter mangrovi</name>
    <dbReference type="NCBI Taxonomy" id="2970926"/>
    <lineage>
        <taxon>Bacteria</taxon>
        <taxon>Bacillati</taxon>
        <taxon>Actinomycetota</taxon>
        <taxon>Actinomycetes</taxon>
        <taxon>Micrococcales</taxon>
        <taxon>Microbacteriaceae</taxon>
        <taxon>Protaetiibacter</taxon>
    </lineage>
</organism>
<dbReference type="EMBL" id="JANTHX010000007">
    <property type="protein sequence ID" value="MCS0499783.1"/>
    <property type="molecule type" value="Genomic_DNA"/>
</dbReference>
<dbReference type="RefSeq" id="WP_258798863.1">
    <property type="nucleotide sequence ID" value="NZ_JANTHX010000007.1"/>
</dbReference>
<dbReference type="Gene3D" id="1.10.620.20">
    <property type="entry name" value="Ribonucleotide Reductase, subunit A"/>
    <property type="match status" value="1"/>
</dbReference>
<dbReference type="Proteomes" id="UP001205337">
    <property type="component" value="Unassembled WGS sequence"/>
</dbReference>
<evidence type="ECO:0000313" key="1">
    <source>
        <dbReference type="EMBL" id="MCS0499783.1"/>
    </source>
</evidence>
<keyword evidence="2" id="KW-1185">Reference proteome</keyword>
<protein>
    <submittedName>
        <fullName evidence="1">Uncharacterized protein</fullName>
    </submittedName>
</protein>